<keyword evidence="5" id="KW-0489">Methyltransferase</keyword>
<evidence type="ECO:0000313" key="6">
    <source>
        <dbReference type="Proteomes" id="UP000593892"/>
    </source>
</evidence>
<keyword evidence="5" id="KW-0808">Transferase</keyword>
<dbReference type="GO" id="GO:0008168">
    <property type="term" value="F:methyltransferase activity"/>
    <property type="evidence" value="ECO:0007669"/>
    <property type="project" value="UniProtKB-KW"/>
</dbReference>
<dbReference type="RefSeq" id="WP_194447798.1">
    <property type="nucleotide sequence ID" value="NZ_CP063849.1"/>
</dbReference>
<dbReference type="InterPro" id="IPR007318">
    <property type="entry name" value="Phopholipid_MeTrfase"/>
</dbReference>
<dbReference type="InterPro" id="IPR052527">
    <property type="entry name" value="Metal_cation-efflux_comp"/>
</dbReference>
<accession>A0A7S7NMZ6</accession>
<protein>
    <submittedName>
        <fullName evidence="5">Isoprenylcysteine carboxylmethyltransferase family protein</fullName>
    </submittedName>
</protein>
<keyword evidence="4" id="KW-0472">Membrane</keyword>
<proteinExistence type="predicted"/>
<dbReference type="Pfam" id="PF04191">
    <property type="entry name" value="PEMT"/>
    <property type="match status" value="1"/>
</dbReference>
<comment type="subcellular location">
    <subcellularLocation>
        <location evidence="1">Endomembrane system</location>
        <topology evidence="1">Multi-pass membrane protein</topology>
    </subcellularLocation>
</comment>
<gene>
    <name evidence="5" type="ORF">IRI77_25410</name>
</gene>
<dbReference type="Proteomes" id="UP000593892">
    <property type="component" value="Chromosome"/>
</dbReference>
<dbReference type="KEGG" id="pfer:IRI77_25410"/>
<evidence type="ECO:0000256" key="3">
    <source>
        <dbReference type="ARBA" id="ARBA00022989"/>
    </source>
</evidence>
<reference evidence="5 6" key="1">
    <citation type="submission" date="2020-10" db="EMBL/GenBank/DDBJ databases">
        <title>Complete genome sequence of Paludibaculum fermentans P105T, a facultatively anaerobic acidobacterium capable of dissimilatory Fe(III) reduction.</title>
        <authorList>
            <person name="Dedysh S.N."/>
            <person name="Beletsky A.V."/>
            <person name="Kulichevskaya I.S."/>
            <person name="Mardanov A.V."/>
            <person name="Ravin N.V."/>
        </authorList>
    </citation>
    <scope>NUCLEOTIDE SEQUENCE [LARGE SCALE GENOMIC DNA]</scope>
    <source>
        <strain evidence="5 6">P105</strain>
    </source>
</reference>
<dbReference type="GO" id="GO:0012505">
    <property type="term" value="C:endomembrane system"/>
    <property type="evidence" value="ECO:0007669"/>
    <property type="project" value="UniProtKB-SubCell"/>
</dbReference>
<dbReference type="AlphaFoldDB" id="A0A7S7NMZ6"/>
<dbReference type="PANTHER" id="PTHR43847">
    <property type="entry name" value="BLL3993 PROTEIN"/>
    <property type="match status" value="1"/>
</dbReference>
<dbReference type="Gene3D" id="1.20.120.1630">
    <property type="match status" value="1"/>
</dbReference>
<keyword evidence="6" id="KW-1185">Reference proteome</keyword>
<keyword evidence="3" id="KW-1133">Transmembrane helix</keyword>
<dbReference type="PROSITE" id="PS50244">
    <property type="entry name" value="S5A_REDUCTASE"/>
    <property type="match status" value="1"/>
</dbReference>
<evidence type="ECO:0000256" key="4">
    <source>
        <dbReference type="ARBA" id="ARBA00023136"/>
    </source>
</evidence>
<dbReference type="GO" id="GO:0032259">
    <property type="term" value="P:methylation"/>
    <property type="evidence" value="ECO:0007669"/>
    <property type="project" value="UniProtKB-KW"/>
</dbReference>
<name>A0A7S7NMZ6_PALFE</name>
<evidence type="ECO:0000313" key="5">
    <source>
        <dbReference type="EMBL" id="QOY86129.1"/>
    </source>
</evidence>
<organism evidence="5 6">
    <name type="scientific">Paludibaculum fermentans</name>
    <dbReference type="NCBI Taxonomy" id="1473598"/>
    <lineage>
        <taxon>Bacteria</taxon>
        <taxon>Pseudomonadati</taxon>
        <taxon>Acidobacteriota</taxon>
        <taxon>Terriglobia</taxon>
        <taxon>Bryobacterales</taxon>
        <taxon>Bryobacteraceae</taxon>
        <taxon>Paludibaculum</taxon>
    </lineage>
</organism>
<dbReference type="EMBL" id="CP063849">
    <property type="protein sequence ID" value="QOY86129.1"/>
    <property type="molecule type" value="Genomic_DNA"/>
</dbReference>
<sequence>MLLRAYLLTGMVAHKLVWEVLKRHAGSGPRPPFRLIKAVKIAVLAGLLLQCFLPEILPIAADPFPLQAAGLCLFTMGLAVAVAARFQLGRNWSDVESATVLPQQELVAQGLYRYVRHPIYLGDILLVAGYELALNSWGVLLVLPLIGFVLRKAAQEEALLRSSLRGYDAYLQSSGRFVPPVLTMLKRRTTTRP</sequence>
<dbReference type="PANTHER" id="PTHR43847:SF1">
    <property type="entry name" value="BLL3993 PROTEIN"/>
    <property type="match status" value="1"/>
</dbReference>
<evidence type="ECO:0000256" key="2">
    <source>
        <dbReference type="ARBA" id="ARBA00022692"/>
    </source>
</evidence>
<evidence type="ECO:0000256" key="1">
    <source>
        <dbReference type="ARBA" id="ARBA00004127"/>
    </source>
</evidence>
<keyword evidence="2" id="KW-0812">Transmembrane</keyword>